<comment type="caution">
    <text evidence="3">The sequence shown here is derived from an EMBL/GenBank/DDBJ whole genome shotgun (WGS) entry which is preliminary data.</text>
</comment>
<dbReference type="InterPro" id="IPR057727">
    <property type="entry name" value="WCX_dom"/>
</dbReference>
<dbReference type="InterPro" id="IPR051534">
    <property type="entry name" value="CBASS_pafABC_assoc_protein"/>
</dbReference>
<dbReference type="OrthoDB" id="86031at2"/>
<proteinExistence type="predicted"/>
<dbReference type="Pfam" id="PF25583">
    <property type="entry name" value="WCX"/>
    <property type="match status" value="1"/>
</dbReference>
<feature type="domain" description="WCX" evidence="2">
    <location>
        <begin position="250"/>
        <end position="319"/>
    </location>
</feature>
<dbReference type="Pfam" id="PF13280">
    <property type="entry name" value="WYL"/>
    <property type="match status" value="1"/>
</dbReference>
<dbReference type="PROSITE" id="PS52050">
    <property type="entry name" value="WYL"/>
    <property type="match status" value="1"/>
</dbReference>
<reference evidence="3 4" key="1">
    <citation type="submission" date="2016-07" db="EMBL/GenBank/DDBJ databases">
        <title>Caryophanon latum genome sequencing.</title>
        <authorList>
            <person name="Verma A."/>
            <person name="Pal Y."/>
            <person name="Krishnamurthi S."/>
        </authorList>
    </citation>
    <scope>NUCLEOTIDE SEQUENCE [LARGE SCALE GENOMIC DNA]</scope>
    <source>
        <strain evidence="3 4">DSM 14151</strain>
    </source>
</reference>
<organism evidence="3 4">
    <name type="scientific">Caryophanon latum</name>
    <dbReference type="NCBI Taxonomy" id="33977"/>
    <lineage>
        <taxon>Bacteria</taxon>
        <taxon>Bacillati</taxon>
        <taxon>Bacillota</taxon>
        <taxon>Bacilli</taxon>
        <taxon>Bacillales</taxon>
        <taxon>Caryophanaceae</taxon>
        <taxon>Caryophanon</taxon>
    </lineage>
</organism>
<dbReference type="EMBL" id="MATO01000036">
    <property type="protein sequence ID" value="OCS90586.1"/>
    <property type="molecule type" value="Genomic_DNA"/>
</dbReference>
<evidence type="ECO:0000259" key="1">
    <source>
        <dbReference type="Pfam" id="PF13280"/>
    </source>
</evidence>
<keyword evidence="4" id="KW-1185">Reference proteome</keyword>
<gene>
    <name evidence="3" type="ORF">A6K76_11045</name>
</gene>
<evidence type="ECO:0000313" key="3">
    <source>
        <dbReference type="EMBL" id="OCS90586.1"/>
    </source>
</evidence>
<evidence type="ECO:0000259" key="2">
    <source>
        <dbReference type="Pfam" id="PF25583"/>
    </source>
</evidence>
<protein>
    <submittedName>
        <fullName evidence="3">WYL domain-containing protein</fullName>
    </submittedName>
</protein>
<dbReference type="InterPro" id="IPR026881">
    <property type="entry name" value="WYL_dom"/>
</dbReference>
<dbReference type="PANTHER" id="PTHR34580">
    <property type="match status" value="1"/>
</dbReference>
<evidence type="ECO:0000313" key="4">
    <source>
        <dbReference type="Proteomes" id="UP000093482"/>
    </source>
</evidence>
<name>A0A1C0YTU0_9BACL</name>
<dbReference type="Proteomes" id="UP000093482">
    <property type="component" value="Unassembled WGS sequence"/>
</dbReference>
<feature type="domain" description="WYL" evidence="1">
    <location>
        <begin position="152"/>
        <end position="217"/>
    </location>
</feature>
<accession>A0A1C0YTU0</accession>
<dbReference type="PANTHER" id="PTHR34580:SF1">
    <property type="entry name" value="PROTEIN PAFC"/>
    <property type="match status" value="1"/>
</dbReference>
<sequence>MGKKNKAKEPEEKQMYRILSMYDRLKSGECIVKKEEMARFNVSDKTIQRDLQSIRGFLETEKIGEYVDYDRQQRGYILKQPTRNWLTNEEIFAVLKVLIDSRAFRKAEMHDLIDKLTALTKKEDAAIIQKMMLNEKHLYVELQHQKSLIELLWQLSTVIQEKHVIELYYKREMDAHTKLHIVKPVGIIFSEFYFYIIGYTAKVAYPIIFRVDRIEHFEDTHERFVIPENMRFQEGEFRKRVQFMYPGELTTVRFKFNGRSPQAVMDRLPTARILKKEDGYTFFEAEVFGNGIKIWLLSQGADLEITYPPSLREELVHALGESKKLYE</sequence>
<dbReference type="RefSeq" id="WP_066464596.1">
    <property type="nucleotide sequence ID" value="NZ_MATO01000036.1"/>
</dbReference>
<dbReference type="AlphaFoldDB" id="A0A1C0YTU0"/>